<organism evidence="2 3">
    <name type="scientific">Candidatus Taylorbacteria bacterium RIFCSPLOWO2_01_FULL_48_100</name>
    <dbReference type="NCBI Taxonomy" id="1802322"/>
    <lineage>
        <taxon>Bacteria</taxon>
        <taxon>Candidatus Tayloriibacteriota</taxon>
    </lineage>
</organism>
<dbReference type="EMBL" id="MHSA01000010">
    <property type="protein sequence ID" value="OHA34666.1"/>
    <property type="molecule type" value="Genomic_DNA"/>
</dbReference>
<reference evidence="2 3" key="1">
    <citation type="journal article" date="2016" name="Nat. Commun.">
        <title>Thousands of microbial genomes shed light on interconnected biogeochemical processes in an aquifer system.</title>
        <authorList>
            <person name="Anantharaman K."/>
            <person name="Brown C.T."/>
            <person name="Hug L.A."/>
            <person name="Sharon I."/>
            <person name="Castelle C.J."/>
            <person name="Probst A.J."/>
            <person name="Thomas B.C."/>
            <person name="Singh A."/>
            <person name="Wilkins M.J."/>
            <person name="Karaoz U."/>
            <person name="Brodie E.L."/>
            <person name="Williams K.H."/>
            <person name="Hubbard S.S."/>
            <person name="Banfield J.F."/>
        </authorList>
    </citation>
    <scope>NUCLEOTIDE SEQUENCE [LARGE SCALE GENOMIC DNA]</scope>
</reference>
<dbReference type="Proteomes" id="UP000177797">
    <property type="component" value="Unassembled WGS sequence"/>
</dbReference>
<proteinExistence type="predicted"/>
<comment type="caution">
    <text evidence="2">The sequence shown here is derived from an EMBL/GenBank/DDBJ whole genome shotgun (WGS) entry which is preliminary data.</text>
</comment>
<feature type="compositionally biased region" description="Pro residues" evidence="1">
    <location>
        <begin position="127"/>
        <end position="136"/>
    </location>
</feature>
<protein>
    <submittedName>
        <fullName evidence="2">Uncharacterized protein</fullName>
    </submittedName>
</protein>
<evidence type="ECO:0000313" key="3">
    <source>
        <dbReference type="Proteomes" id="UP000177797"/>
    </source>
</evidence>
<feature type="compositionally biased region" description="Acidic residues" evidence="1">
    <location>
        <begin position="157"/>
        <end position="168"/>
    </location>
</feature>
<feature type="region of interest" description="Disordered" evidence="1">
    <location>
        <begin position="95"/>
        <end position="168"/>
    </location>
</feature>
<sequence length="168" mass="16789">MPAVLKNKKVLMLIAGFAIIAAALLIFGGSASPSSSSSPAAPYLSVAPSADANADVALGGDLLAALALLRTIQLDTSVFANPIFKSLSDWGKKIAPQPAGRRNPFAPLGGGAPAKSSGNAAQTTPTPSAPTAPTTPPASAAQQPAVPPASASSPDVEVWDFSDIEFDL</sequence>
<evidence type="ECO:0000313" key="2">
    <source>
        <dbReference type="EMBL" id="OHA34666.1"/>
    </source>
</evidence>
<name>A0A1G2NF26_9BACT</name>
<gene>
    <name evidence="2" type="ORF">A2938_00255</name>
</gene>
<dbReference type="AlphaFoldDB" id="A0A1G2NF26"/>
<accession>A0A1G2NF26</accession>
<feature type="compositionally biased region" description="Low complexity" evidence="1">
    <location>
        <begin position="137"/>
        <end position="154"/>
    </location>
</feature>
<evidence type="ECO:0000256" key="1">
    <source>
        <dbReference type="SAM" id="MobiDB-lite"/>
    </source>
</evidence>